<comment type="caution">
    <text evidence="3">The sequence shown here is derived from an EMBL/GenBank/DDBJ whole genome shotgun (WGS) entry which is preliminary data.</text>
</comment>
<keyword evidence="4" id="KW-1185">Reference proteome</keyword>
<dbReference type="CDD" id="cd03808">
    <property type="entry name" value="GT4_CapM-like"/>
    <property type="match status" value="1"/>
</dbReference>
<dbReference type="Proteomes" id="UP001172083">
    <property type="component" value="Unassembled WGS sequence"/>
</dbReference>
<dbReference type="RefSeq" id="WP_346761559.1">
    <property type="nucleotide sequence ID" value="NZ_JAUJEB010000008.1"/>
</dbReference>
<feature type="domain" description="Glycosyl transferase family 1" evidence="1">
    <location>
        <begin position="189"/>
        <end position="344"/>
    </location>
</feature>
<feature type="domain" description="Glycosyltransferase subfamily 4-like N-terminal" evidence="2">
    <location>
        <begin position="2"/>
        <end position="146"/>
    </location>
</feature>
<evidence type="ECO:0000259" key="1">
    <source>
        <dbReference type="Pfam" id="PF00534"/>
    </source>
</evidence>
<dbReference type="InterPro" id="IPR001296">
    <property type="entry name" value="Glyco_trans_1"/>
</dbReference>
<dbReference type="PANTHER" id="PTHR12526:SF638">
    <property type="entry name" value="SPORE COAT PROTEIN SA"/>
    <property type="match status" value="1"/>
</dbReference>
<sequence length="370" mass="41523">MKVAIVINTSWNIYNFRLGLVKALIDSGHEVVAIAPEDDYSRLLVENGCKFVAVSMDTQGVNPIKDLKLVYNLWKTYRKIAPDVILQYTIKPNIYGSLAARLLKIPVINNVSGLGTVFLKKNLLSGISKLLYRIAFLSPKRVFFQNEDDRKLFLDRKLVKPEKTALLPGSGINLQRFSQLPMPDSGGFSFLLISRIIQDKGIREFIEAIRLLRSENVNARFQVLGAKDPKHKRGIPLAEIDQWVTGGLIEYLGTTDDVQSFISSAHCVLLPSYREGTPRTLLEAAATGRPLIASDVPGCREVVKHGYNGLLCEVKSAEDLAGKMKDMMNFEDEMLTEMGNNSRKLVENNFDEQIVINKYCQTIRSLDKKS</sequence>
<organism evidence="3 4">
    <name type="scientific">Agaribacillus aureus</name>
    <dbReference type="NCBI Taxonomy" id="3051825"/>
    <lineage>
        <taxon>Bacteria</taxon>
        <taxon>Pseudomonadati</taxon>
        <taxon>Bacteroidota</taxon>
        <taxon>Cytophagia</taxon>
        <taxon>Cytophagales</taxon>
        <taxon>Splendidivirgaceae</taxon>
        <taxon>Agaribacillus</taxon>
    </lineage>
</organism>
<dbReference type="Pfam" id="PF00534">
    <property type="entry name" value="Glycos_transf_1"/>
    <property type="match status" value="1"/>
</dbReference>
<dbReference type="PANTHER" id="PTHR12526">
    <property type="entry name" value="GLYCOSYLTRANSFERASE"/>
    <property type="match status" value="1"/>
</dbReference>
<gene>
    <name evidence="3" type="ORF">QQ020_29410</name>
</gene>
<dbReference type="Pfam" id="PF13477">
    <property type="entry name" value="Glyco_trans_4_2"/>
    <property type="match status" value="1"/>
</dbReference>
<evidence type="ECO:0000313" key="4">
    <source>
        <dbReference type="Proteomes" id="UP001172083"/>
    </source>
</evidence>
<dbReference type="InterPro" id="IPR028098">
    <property type="entry name" value="Glyco_trans_4-like_N"/>
</dbReference>
<dbReference type="SUPFAM" id="SSF53756">
    <property type="entry name" value="UDP-Glycosyltransferase/glycogen phosphorylase"/>
    <property type="match status" value="1"/>
</dbReference>
<reference evidence="3" key="1">
    <citation type="submission" date="2023-06" db="EMBL/GenBank/DDBJ databases">
        <title>Genomic of Agaribacillus aureum.</title>
        <authorList>
            <person name="Wang G."/>
        </authorList>
    </citation>
    <scope>NUCLEOTIDE SEQUENCE</scope>
    <source>
        <strain evidence="3">BMA12</strain>
    </source>
</reference>
<dbReference type="EMBL" id="JAUJEB010000008">
    <property type="protein sequence ID" value="MDN5216222.1"/>
    <property type="molecule type" value="Genomic_DNA"/>
</dbReference>
<accession>A0ABT8LEK8</accession>
<evidence type="ECO:0000313" key="3">
    <source>
        <dbReference type="EMBL" id="MDN5216222.1"/>
    </source>
</evidence>
<proteinExistence type="predicted"/>
<evidence type="ECO:0000259" key="2">
    <source>
        <dbReference type="Pfam" id="PF13477"/>
    </source>
</evidence>
<protein>
    <submittedName>
        <fullName evidence="3">Glycosyltransferase family 4 protein</fullName>
    </submittedName>
</protein>
<name>A0ABT8LEK8_9BACT</name>
<dbReference type="Gene3D" id="3.40.50.2000">
    <property type="entry name" value="Glycogen Phosphorylase B"/>
    <property type="match status" value="2"/>
</dbReference>